<dbReference type="Pfam" id="PF12672">
    <property type="entry name" value="DUF3793"/>
    <property type="match status" value="1"/>
</dbReference>
<dbReference type="InterPro" id="IPR024523">
    <property type="entry name" value="DUF3793"/>
</dbReference>
<dbReference type="EMBL" id="PYLQ01000028">
    <property type="protein sequence ID" value="PST36279.1"/>
    <property type="molecule type" value="Genomic_DNA"/>
</dbReference>
<protein>
    <submittedName>
        <fullName evidence="1">DUF3793 domain-containing protein</fullName>
    </submittedName>
</protein>
<comment type="caution">
    <text evidence="1">The sequence shown here is derived from an EMBL/GenBank/DDBJ whole genome shotgun (WGS) entry which is preliminary data.</text>
</comment>
<dbReference type="Proteomes" id="UP000240974">
    <property type="component" value="Unassembled WGS sequence"/>
</dbReference>
<gene>
    <name evidence="1" type="ORF">C7U54_13275</name>
</gene>
<evidence type="ECO:0000313" key="1">
    <source>
        <dbReference type="EMBL" id="PST36279.1"/>
    </source>
</evidence>
<dbReference type="RefSeq" id="WP_022002268.1">
    <property type="nucleotide sequence ID" value="NZ_AP031432.1"/>
</dbReference>
<proteinExistence type="predicted"/>
<reference evidence="1 2" key="1">
    <citation type="journal article" date="2019" name="Int. J. Syst. Evol. Microbiol.">
        <title>Faecalibacillus intestinalis gen. nov., sp. nov. and Faecalibacillus faecis sp. nov., isolated from human faeces.</title>
        <authorList>
            <person name="Seo B."/>
            <person name="Jeon K."/>
            <person name="Baek I."/>
            <person name="Lee Y.M."/>
            <person name="Baek K."/>
            <person name="Ko G."/>
        </authorList>
    </citation>
    <scope>NUCLEOTIDE SEQUENCE [LARGE SCALE GENOMIC DNA]</scope>
    <source>
        <strain evidence="1 2">SNUG30099</strain>
    </source>
</reference>
<accession>A0A2T3FLY4</accession>
<sequence>MPLSAHEFERRLIFYASPTLTKLKVACIYNLNDLDDLEECIQYYNELLNKKDIYLKVLKIKERSMIYVYQKEKLNKLCACKQIQNIFKQYDYNCTSLDTLILDLQKRLNDYDFPHEIGLFLGYPMTDVLGFIEGKEHLSVGYWKVYSHVKNCQHTFDKYHKCTHELCKRFNQGESVEQICRYV</sequence>
<name>A0A2T3FLY4_9FIRM</name>
<evidence type="ECO:0000313" key="2">
    <source>
        <dbReference type="Proteomes" id="UP000240974"/>
    </source>
</evidence>
<keyword evidence="2" id="KW-1185">Reference proteome</keyword>
<dbReference type="AlphaFoldDB" id="A0A2T3FLY4"/>
<organism evidence="1 2">
    <name type="scientific">Faecalibacillus intestinalis</name>
    <dbReference type="NCBI Taxonomy" id="1982626"/>
    <lineage>
        <taxon>Bacteria</taxon>
        <taxon>Bacillati</taxon>
        <taxon>Bacillota</taxon>
        <taxon>Erysipelotrichia</taxon>
        <taxon>Erysipelotrichales</taxon>
        <taxon>Coprobacillaceae</taxon>
        <taxon>Faecalibacillus</taxon>
    </lineage>
</organism>